<dbReference type="Pfam" id="PF07729">
    <property type="entry name" value="FCD"/>
    <property type="match status" value="1"/>
</dbReference>
<dbReference type="Gene3D" id="1.10.10.10">
    <property type="entry name" value="Winged helix-like DNA-binding domain superfamily/Winged helix DNA-binding domain"/>
    <property type="match status" value="1"/>
</dbReference>
<proteinExistence type="predicted"/>
<dbReference type="Proteomes" id="UP001377830">
    <property type="component" value="Chromosome"/>
</dbReference>
<dbReference type="KEGG" id="parl:PEC302110_21950"/>
<evidence type="ECO:0000313" key="5">
    <source>
        <dbReference type="EMBL" id="BES85098.1"/>
    </source>
</evidence>
<keyword evidence="6" id="KW-1185">Reference proteome</keyword>
<reference evidence="6" key="1">
    <citation type="journal article" date="2024" name="Int. J. Syst. Evol. Microbiol.">
        <title>Pectobacterium araliae sp. nov., a pathogen causing bacterial soft rot of Japanese angelica tree in Japan.</title>
        <authorList>
            <person name="Sawada H."/>
            <person name="Someya N."/>
            <person name="Morohoshi T."/>
            <person name="Ono M."/>
            <person name="Satou M."/>
        </authorList>
    </citation>
    <scope>NUCLEOTIDE SEQUENCE [LARGE SCALE GENOMIC DNA]</scope>
    <source>
        <strain evidence="6">MAFF 302110</strain>
    </source>
</reference>
<evidence type="ECO:0000313" key="6">
    <source>
        <dbReference type="Proteomes" id="UP001377830"/>
    </source>
</evidence>
<organism evidence="5 6">
    <name type="scientific">Pectobacterium araliae</name>
    <dbReference type="NCBI Taxonomy" id="3073862"/>
    <lineage>
        <taxon>Bacteria</taxon>
        <taxon>Pseudomonadati</taxon>
        <taxon>Pseudomonadota</taxon>
        <taxon>Gammaproteobacteria</taxon>
        <taxon>Enterobacterales</taxon>
        <taxon>Pectobacteriaceae</taxon>
        <taxon>Pectobacterium</taxon>
    </lineage>
</organism>
<dbReference type="InterPro" id="IPR011711">
    <property type="entry name" value="GntR_C"/>
</dbReference>
<dbReference type="SMART" id="SM00345">
    <property type="entry name" value="HTH_GNTR"/>
    <property type="match status" value="1"/>
</dbReference>
<dbReference type="RefSeq" id="WP_261848640.1">
    <property type="nucleotide sequence ID" value="NZ_AP028908.1"/>
</dbReference>
<dbReference type="GO" id="GO:0003677">
    <property type="term" value="F:DNA binding"/>
    <property type="evidence" value="ECO:0007669"/>
    <property type="project" value="UniProtKB-KW"/>
</dbReference>
<evidence type="ECO:0000256" key="1">
    <source>
        <dbReference type="ARBA" id="ARBA00023015"/>
    </source>
</evidence>
<sequence length="221" mass="24784">MKKDAPVQMLGEKTAEIIRQKIIIGELAPGMRLSEASLSELLSISRNTLREVFRILTLEGLLCYEPNRGVYVAIPDIAAIIDIYRIRKLIECDALTHAYPLHPAATQMEAAVLEARQYSKEGNWIRVGTANMKFHTAIVALADSERLTRLYRHISAELRLAFGHLDDPELLYAPYIEKNANILALLNSGQNALAAQTLADYLDLSERTLLAAYTRHKQTAR</sequence>
<evidence type="ECO:0000256" key="2">
    <source>
        <dbReference type="ARBA" id="ARBA00023125"/>
    </source>
</evidence>
<dbReference type="CDD" id="cd07377">
    <property type="entry name" value="WHTH_GntR"/>
    <property type="match status" value="1"/>
</dbReference>
<dbReference type="SUPFAM" id="SSF48008">
    <property type="entry name" value="GntR ligand-binding domain-like"/>
    <property type="match status" value="1"/>
</dbReference>
<dbReference type="Gene3D" id="1.20.120.530">
    <property type="entry name" value="GntR ligand-binding domain-like"/>
    <property type="match status" value="1"/>
</dbReference>
<dbReference type="PANTHER" id="PTHR43537:SF45">
    <property type="entry name" value="GNTR FAMILY REGULATORY PROTEIN"/>
    <property type="match status" value="1"/>
</dbReference>
<name>A0AAN0ML98_9GAMM</name>
<evidence type="ECO:0000256" key="3">
    <source>
        <dbReference type="ARBA" id="ARBA00023163"/>
    </source>
</evidence>
<dbReference type="EMBL" id="AP028908">
    <property type="protein sequence ID" value="BES85098.1"/>
    <property type="molecule type" value="Genomic_DNA"/>
</dbReference>
<dbReference type="InterPro" id="IPR036388">
    <property type="entry name" value="WH-like_DNA-bd_sf"/>
</dbReference>
<dbReference type="AlphaFoldDB" id="A0AAN0ML98"/>
<protein>
    <submittedName>
        <fullName evidence="5">GntR family transcriptional regulator</fullName>
    </submittedName>
</protein>
<dbReference type="PROSITE" id="PS50949">
    <property type="entry name" value="HTH_GNTR"/>
    <property type="match status" value="1"/>
</dbReference>
<dbReference type="PANTHER" id="PTHR43537">
    <property type="entry name" value="TRANSCRIPTIONAL REGULATOR, GNTR FAMILY"/>
    <property type="match status" value="1"/>
</dbReference>
<dbReference type="SMART" id="SM00895">
    <property type="entry name" value="FCD"/>
    <property type="match status" value="1"/>
</dbReference>
<keyword evidence="3" id="KW-0804">Transcription</keyword>
<dbReference type="InterPro" id="IPR036390">
    <property type="entry name" value="WH_DNA-bd_sf"/>
</dbReference>
<evidence type="ECO:0000259" key="4">
    <source>
        <dbReference type="PROSITE" id="PS50949"/>
    </source>
</evidence>
<dbReference type="Pfam" id="PF00392">
    <property type="entry name" value="GntR"/>
    <property type="match status" value="1"/>
</dbReference>
<dbReference type="InterPro" id="IPR008920">
    <property type="entry name" value="TF_FadR/GntR_C"/>
</dbReference>
<dbReference type="SUPFAM" id="SSF46785">
    <property type="entry name" value="Winged helix' DNA-binding domain"/>
    <property type="match status" value="1"/>
</dbReference>
<keyword evidence="1" id="KW-0805">Transcription regulation</keyword>
<feature type="domain" description="HTH gntR-type" evidence="4">
    <location>
        <begin position="8"/>
        <end position="75"/>
    </location>
</feature>
<gene>
    <name evidence="5" type="ORF">PEC302110_21950</name>
</gene>
<keyword evidence="2" id="KW-0238">DNA-binding</keyword>
<dbReference type="GO" id="GO:0003700">
    <property type="term" value="F:DNA-binding transcription factor activity"/>
    <property type="evidence" value="ECO:0007669"/>
    <property type="project" value="InterPro"/>
</dbReference>
<accession>A0AAN0ML98</accession>
<dbReference type="InterPro" id="IPR000524">
    <property type="entry name" value="Tscrpt_reg_HTH_GntR"/>
</dbReference>